<dbReference type="Pfam" id="PF14022">
    <property type="entry name" value="DUF4238"/>
    <property type="match status" value="1"/>
</dbReference>
<accession>A0A497XCH1</accession>
<evidence type="ECO:0000313" key="2">
    <source>
        <dbReference type="Proteomes" id="UP000268908"/>
    </source>
</evidence>
<proteinExistence type="predicted"/>
<dbReference type="AlphaFoldDB" id="A0A497XCH1"/>
<dbReference type="OrthoDB" id="9148269at2"/>
<sequence length="364" mass="41339">MATNKNQHFVPRCYLKAFTNNGENQAIHLLNLDRQRAIPAAPVKNQCSGDYFYGQDDLLETAIRAVEGGYASALERIHGPRYVLTESDKAILKTFMLFQHLRTEAASRRSVEMFAGMEQSIGAPLPDLKPSIKEAVQTAMRVFADEMHVLDDLKVCLVRNKTKRPFVTSDDPAIVANRWHKEDARARHKAPGLMACGTTVFLPLSPRVLCVAYDGDMYSVRHEKGWTETRNDADIEAFNEQQLLNAFANIYFRDWNDNEWVLASYRTIQGRRLSSRHRAHYAVLDGSDGIHKRYRVVERFDAEVHQEALVHVETLSPIPSRWPTQLRWRAKGSVFTNGTGSGYIRAAQTQFRGGGGYWRESSGH</sequence>
<dbReference type="Proteomes" id="UP000268908">
    <property type="component" value="Unassembled WGS sequence"/>
</dbReference>
<protein>
    <submittedName>
        <fullName evidence="1">Uncharacterized protein DUF4238</fullName>
    </submittedName>
</protein>
<organism evidence="1 2">
    <name type="scientific">Sulfurisoma sediminicola</name>
    <dbReference type="NCBI Taxonomy" id="1381557"/>
    <lineage>
        <taxon>Bacteria</taxon>
        <taxon>Pseudomonadati</taxon>
        <taxon>Pseudomonadota</taxon>
        <taxon>Betaproteobacteria</taxon>
        <taxon>Nitrosomonadales</taxon>
        <taxon>Sterolibacteriaceae</taxon>
        <taxon>Sulfurisoma</taxon>
    </lineage>
</organism>
<name>A0A497XCH1_9PROT</name>
<reference evidence="1 2" key="1">
    <citation type="submission" date="2018-10" db="EMBL/GenBank/DDBJ databases">
        <title>Genomic Encyclopedia of Type Strains, Phase IV (KMG-IV): sequencing the most valuable type-strain genomes for metagenomic binning, comparative biology and taxonomic classification.</title>
        <authorList>
            <person name="Goeker M."/>
        </authorList>
    </citation>
    <scope>NUCLEOTIDE SEQUENCE [LARGE SCALE GENOMIC DNA]</scope>
    <source>
        <strain evidence="1 2">DSM 26916</strain>
    </source>
</reference>
<comment type="caution">
    <text evidence="1">The sequence shown here is derived from an EMBL/GenBank/DDBJ whole genome shotgun (WGS) entry which is preliminary data.</text>
</comment>
<keyword evidence="2" id="KW-1185">Reference proteome</keyword>
<evidence type="ECO:0000313" key="1">
    <source>
        <dbReference type="EMBL" id="RLJ64613.1"/>
    </source>
</evidence>
<gene>
    <name evidence="1" type="ORF">DFR35_1254</name>
</gene>
<dbReference type="RefSeq" id="WP_121240790.1">
    <property type="nucleotide sequence ID" value="NZ_BHVV01000006.1"/>
</dbReference>
<dbReference type="InterPro" id="IPR025332">
    <property type="entry name" value="DUF4238"/>
</dbReference>
<dbReference type="EMBL" id="RCCI01000005">
    <property type="protein sequence ID" value="RLJ64613.1"/>
    <property type="molecule type" value="Genomic_DNA"/>
</dbReference>